<protein>
    <submittedName>
        <fullName evidence="1">Thiamine biosynthesis protein ThiS</fullName>
    </submittedName>
</protein>
<dbReference type="InterPro" id="IPR010035">
    <property type="entry name" value="Thi_S"/>
</dbReference>
<keyword evidence="2" id="KW-1185">Reference proteome</keyword>
<dbReference type="CDD" id="cd00565">
    <property type="entry name" value="Ubl_ThiS"/>
    <property type="match status" value="1"/>
</dbReference>
<dbReference type="InterPro" id="IPR016155">
    <property type="entry name" value="Mopterin_synth/thiamin_S_b"/>
</dbReference>
<accession>A0A323US25</accession>
<gene>
    <name evidence="1" type="primary">thiS</name>
    <name evidence="1" type="ORF">DNK49_17145</name>
</gene>
<dbReference type="InterPro" id="IPR012675">
    <property type="entry name" value="Beta-grasp_dom_sf"/>
</dbReference>
<dbReference type="Proteomes" id="UP000248259">
    <property type="component" value="Unassembled WGS sequence"/>
</dbReference>
<dbReference type="PANTHER" id="PTHR34472">
    <property type="entry name" value="SULFUR CARRIER PROTEIN THIS"/>
    <property type="match status" value="1"/>
</dbReference>
<dbReference type="EMBL" id="QKOE01000015">
    <property type="protein sequence ID" value="PZA15279.1"/>
    <property type="molecule type" value="Genomic_DNA"/>
</dbReference>
<dbReference type="OrthoDB" id="9800283at2"/>
<reference evidence="1 2" key="1">
    <citation type="submission" date="2018-06" db="EMBL/GenBank/DDBJ databases">
        <title>Azoarcus communis strain SWub3 genome.</title>
        <authorList>
            <person name="Zorraquino Salvo V."/>
            <person name="Toubiana D."/>
            <person name="Blumwald E."/>
        </authorList>
    </citation>
    <scope>NUCLEOTIDE SEQUENCE [LARGE SCALE GENOMIC DNA]</scope>
    <source>
        <strain evidence="1 2">SWub3</strain>
    </source>
</reference>
<dbReference type="Gene3D" id="3.10.20.30">
    <property type="match status" value="1"/>
</dbReference>
<dbReference type="SUPFAM" id="SSF54285">
    <property type="entry name" value="MoaD/ThiS"/>
    <property type="match status" value="1"/>
</dbReference>
<name>A0A323US25_9RHOO</name>
<dbReference type="PANTHER" id="PTHR34472:SF1">
    <property type="entry name" value="SULFUR CARRIER PROTEIN THIS"/>
    <property type="match status" value="1"/>
</dbReference>
<evidence type="ECO:0000313" key="1">
    <source>
        <dbReference type="EMBL" id="PZA15279.1"/>
    </source>
</evidence>
<dbReference type="AlphaFoldDB" id="A0A323US25"/>
<dbReference type="RefSeq" id="WP_110527273.1">
    <property type="nucleotide sequence ID" value="NZ_QKOE01000015.1"/>
</dbReference>
<dbReference type="InterPro" id="IPR003749">
    <property type="entry name" value="ThiS/MoaD-like"/>
</dbReference>
<organism evidence="1 2">
    <name type="scientific">Parazoarcus communis SWub3 = DSM 12120</name>
    <dbReference type="NCBI Taxonomy" id="1121029"/>
    <lineage>
        <taxon>Bacteria</taxon>
        <taxon>Pseudomonadati</taxon>
        <taxon>Pseudomonadota</taxon>
        <taxon>Betaproteobacteria</taxon>
        <taxon>Rhodocyclales</taxon>
        <taxon>Zoogloeaceae</taxon>
        <taxon>Parazoarcus</taxon>
    </lineage>
</organism>
<dbReference type="Pfam" id="PF02597">
    <property type="entry name" value="ThiS"/>
    <property type="match status" value="1"/>
</dbReference>
<proteinExistence type="predicted"/>
<evidence type="ECO:0000313" key="2">
    <source>
        <dbReference type="Proteomes" id="UP000248259"/>
    </source>
</evidence>
<comment type="caution">
    <text evidence="1">The sequence shown here is derived from an EMBL/GenBank/DDBJ whole genome shotgun (WGS) entry which is preliminary data.</text>
</comment>
<sequence length="67" mass="7117">MIRITLNGQVETLEDGLTVLALLAQRGLVGKRLAVERNGEIVPRARHGEVELTDGDQLEIVVAVGGG</sequence>
<dbReference type="NCBIfam" id="TIGR01683">
    <property type="entry name" value="thiS"/>
    <property type="match status" value="1"/>
</dbReference>